<sequence>MGGCLARSSFTVNKQTTDNDCVRTQPIIFSVVDAELMLKDAEVGTYLLYKDYETERIYLSIRVSNRIRHHRILEVENLFYLDKQPYPYLDSIIFYHRKHKLRGIKLKQRAQFSARVVKAFTVRVTEQNGNYLAPPSAFGHVSWHGSTDSLMTSSSATS</sequence>
<dbReference type="InterPro" id="IPR036860">
    <property type="entry name" value="SH2_dom_sf"/>
</dbReference>
<dbReference type="AlphaFoldDB" id="A0AAN8Q0P1"/>
<evidence type="ECO:0000313" key="1">
    <source>
        <dbReference type="EMBL" id="KAK6191599.1"/>
    </source>
</evidence>
<dbReference type="SUPFAM" id="SSF55550">
    <property type="entry name" value="SH2 domain"/>
    <property type="match status" value="1"/>
</dbReference>
<dbReference type="Proteomes" id="UP001347796">
    <property type="component" value="Unassembled WGS sequence"/>
</dbReference>
<dbReference type="Gene3D" id="3.30.505.10">
    <property type="entry name" value="SH2 domain"/>
    <property type="match status" value="1"/>
</dbReference>
<evidence type="ECO:0000313" key="2">
    <source>
        <dbReference type="Proteomes" id="UP001347796"/>
    </source>
</evidence>
<organism evidence="1 2">
    <name type="scientific">Patella caerulea</name>
    <name type="common">Rayed Mediterranean limpet</name>
    <dbReference type="NCBI Taxonomy" id="87958"/>
    <lineage>
        <taxon>Eukaryota</taxon>
        <taxon>Metazoa</taxon>
        <taxon>Spiralia</taxon>
        <taxon>Lophotrochozoa</taxon>
        <taxon>Mollusca</taxon>
        <taxon>Gastropoda</taxon>
        <taxon>Patellogastropoda</taxon>
        <taxon>Patelloidea</taxon>
        <taxon>Patellidae</taxon>
        <taxon>Patella</taxon>
    </lineage>
</organism>
<reference evidence="1 2" key="1">
    <citation type="submission" date="2024-01" db="EMBL/GenBank/DDBJ databases">
        <title>The genome of the rayed Mediterranean limpet Patella caerulea (Linnaeus, 1758).</title>
        <authorList>
            <person name="Anh-Thu Weber A."/>
            <person name="Halstead-Nussloch G."/>
        </authorList>
    </citation>
    <scope>NUCLEOTIDE SEQUENCE [LARGE SCALE GENOMIC DNA]</scope>
    <source>
        <strain evidence="1">AATW-2023a</strain>
        <tissue evidence="1">Whole specimen</tissue>
    </source>
</reference>
<dbReference type="EMBL" id="JAZGQO010000002">
    <property type="protein sequence ID" value="KAK6191599.1"/>
    <property type="molecule type" value="Genomic_DNA"/>
</dbReference>
<proteinExistence type="predicted"/>
<protein>
    <submittedName>
        <fullName evidence="1">Uncharacterized protein</fullName>
    </submittedName>
</protein>
<keyword evidence="2" id="KW-1185">Reference proteome</keyword>
<gene>
    <name evidence="1" type="ORF">SNE40_003245</name>
</gene>
<accession>A0AAN8Q0P1</accession>
<name>A0AAN8Q0P1_PATCE</name>
<comment type="caution">
    <text evidence="1">The sequence shown here is derived from an EMBL/GenBank/DDBJ whole genome shotgun (WGS) entry which is preliminary data.</text>
</comment>